<organism evidence="1 2">
    <name type="scientific">Hyalomma asiaticum</name>
    <name type="common">Tick</name>
    <dbReference type="NCBI Taxonomy" id="266040"/>
    <lineage>
        <taxon>Eukaryota</taxon>
        <taxon>Metazoa</taxon>
        <taxon>Ecdysozoa</taxon>
        <taxon>Arthropoda</taxon>
        <taxon>Chelicerata</taxon>
        <taxon>Arachnida</taxon>
        <taxon>Acari</taxon>
        <taxon>Parasitiformes</taxon>
        <taxon>Ixodida</taxon>
        <taxon>Ixodoidea</taxon>
        <taxon>Ixodidae</taxon>
        <taxon>Hyalomminae</taxon>
        <taxon>Hyalomma</taxon>
    </lineage>
</organism>
<sequence>MTMKQHFVSFADRPCAAALDRVYRHPALLAELSEVLSIPEAETVAALRQCFQSIEGLHEFMRLAGVVKERVKCLPRDDGSTQLDALNGQCWAHVRRYLQLDDVAWDGRSSMNPTQAR</sequence>
<dbReference type="EMBL" id="CM023490">
    <property type="protein sequence ID" value="KAH6943562.1"/>
    <property type="molecule type" value="Genomic_DNA"/>
</dbReference>
<name>A0ACB7T7P4_HYAAI</name>
<keyword evidence="2" id="KW-1185">Reference proteome</keyword>
<gene>
    <name evidence="1" type="ORF">HPB50_024335</name>
</gene>
<dbReference type="Proteomes" id="UP000821845">
    <property type="component" value="Chromosome 10"/>
</dbReference>
<reference evidence="1" key="1">
    <citation type="submission" date="2020-05" db="EMBL/GenBank/DDBJ databases">
        <title>Large-scale comparative analyses of tick genomes elucidate their genetic diversity and vector capacities.</title>
        <authorList>
            <person name="Jia N."/>
            <person name="Wang J."/>
            <person name="Shi W."/>
            <person name="Du L."/>
            <person name="Sun Y."/>
            <person name="Zhan W."/>
            <person name="Jiang J."/>
            <person name="Wang Q."/>
            <person name="Zhang B."/>
            <person name="Ji P."/>
            <person name="Sakyi L.B."/>
            <person name="Cui X."/>
            <person name="Yuan T."/>
            <person name="Jiang B."/>
            <person name="Yang W."/>
            <person name="Lam T.T.-Y."/>
            <person name="Chang Q."/>
            <person name="Ding S."/>
            <person name="Wang X."/>
            <person name="Zhu J."/>
            <person name="Ruan X."/>
            <person name="Zhao L."/>
            <person name="Wei J."/>
            <person name="Que T."/>
            <person name="Du C."/>
            <person name="Cheng J."/>
            <person name="Dai P."/>
            <person name="Han X."/>
            <person name="Huang E."/>
            <person name="Gao Y."/>
            <person name="Liu J."/>
            <person name="Shao H."/>
            <person name="Ye R."/>
            <person name="Li L."/>
            <person name="Wei W."/>
            <person name="Wang X."/>
            <person name="Wang C."/>
            <person name="Yang T."/>
            <person name="Huo Q."/>
            <person name="Li W."/>
            <person name="Guo W."/>
            <person name="Chen H."/>
            <person name="Zhou L."/>
            <person name="Ni X."/>
            <person name="Tian J."/>
            <person name="Zhou Y."/>
            <person name="Sheng Y."/>
            <person name="Liu T."/>
            <person name="Pan Y."/>
            <person name="Xia L."/>
            <person name="Li J."/>
            <person name="Zhao F."/>
            <person name="Cao W."/>
        </authorList>
    </citation>
    <scope>NUCLEOTIDE SEQUENCE</scope>
    <source>
        <strain evidence="1">Hyas-2018</strain>
    </source>
</reference>
<protein>
    <submittedName>
        <fullName evidence="1">Uncharacterized protein</fullName>
    </submittedName>
</protein>
<evidence type="ECO:0000313" key="2">
    <source>
        <dbReference type="Proteomes" id="UP000821845"/>
    </source>
</evidence>
<evidence type="ECO:0000313" key="1">
    <source>
        <dbReference type="EMBL" id="KAH6943562.1"/>
    </source>
</evidence>
<comment type="caution">
    <text evidence="1">The sequence shown here is derived from an EMBL/GenBank/DDBJ whole genome shotgun (WGS) entry which is preliminary data.</text>
</comment>
<accession>A0ACB7T7P4</accession>
<proteinExistence type="predicted"/>